<dbReference type="AlphaFoldDB" id="A0A4V4JY48"/>
<organism evidence="2 3">
    <name type="scientific">Aureobasidium pullulans</name>
    <name type="common">Black yeast</name>
    <name type="synonym">Pullularia pullulans</name>
    <dbReference type="NCBI Taxonomy" id="5580"/>
    <lineage>
        <taxon>Eukaryota</taxon>
        <taxon>Fungi</taxon>
        <taxon>Dikarya</taxon>
        <taxon>Ascomycota</taxon>
        <taxon>Pezizomycotina</taxon>
        <taxon>Dothideomycetes</taxon>
        <taxon>Dothideomycetidae</taxon>
        <taxon>Dothideales</taxon>
        <taxon>Saccotheciaceae</taxon>
        <taxon>Aureobasidium</taxon>
    </lineage>
</organism>
<proteinExistence type="predicted"/>
<evidence type="ECO:0000313" key="3">
    <source>
        <dbReference type="Proteomes" id="UP000306584"/>
    </source>
</evidence>
<feature type="transmembrane region" description="Helical" evidence="1">
    <location>
        <begin position="49"/>
        <end position="72"/>
    </location>
</feature>
<reference evidence="2 3" key="1">
    <citation type="submission" date="2018-10" db="EMBL/GenBank/DDBJ databases">
        <title>Fifty Aureobasidium pullulans genomes reveal a recombining polyextremotolerant generalist.</title>
        <authorList>
            <person name="Gostincar C."/>
            <person name="Turk M."/>
            <person name="Zajc J."/>
            <person name="Gunde-Cimerman N."/>
        </authorList>
    </citation>
    <scope>NUCLEOTIDE SEQUENCE [LARGE SCALE GENOMIC DNA]</scope>
    <source>
        <strain evidence="2 3">EXF-6604</strain>
    </source>
</reference>
<gene>
    <name evidence="2" type="ORF">D6D01_01052</name>
</gene>
<keyword evidence="1" id="KW-0812">Transmembrane</keyword>
<protein>
    <submittedName>
        <fullName evidence="2">Uncharacterized protein</fullName>
    </submittedName>
</protein>
<dbReference type="EMBL" id="QZBD01000016">
    <property type="protein sequence ID" value="THY35753.1"/>
    <property type="molecule type" value="Genomic_DNA"/>
</dbReference>
<keyword evidence="1" id="KW-1133">Transmembrane helix</keyword>
<sequence length="164" mass="19004">MSTCLTLALSISHFLRSEHTHLSSQQHNATTNFKLHHQLAKMPIYSRSLRALVILILPLNVMTLLVTTTLLPSNHLMSPLSRLSYADMETDMEIVPQQEMRAFNLLSSFVGSRCIYPGNSTFWYRRDVRFWCRRGCNFHDIAIAVDTHNYDHIQNCVSRQSRRP</sequence>
<comment type="caution">
    <text evidence="2">The sequence shown here is derived from an EMBL/GenBank/DDBJ whole genome shotgun (WGS) entry which is preliminary data.</text>
</comment>
<name>A0A4V4JY48_AURPU</name>
<evidence type="ECO:0000313" key="2">
    <source>
        <dbReference type="EMBL" id="THY35753.1"/>
    </source>
</evidence>
<keyword evidence="1" id="KW-0472">Membrane</keyword>
<accession>A0A4V4JY48</accession>
<dbReference type="Proteomes" id="UP000306584">
    <property type="component" value="Unassembled WGS sequence"/>
</dbReference>
<evidence type="ECO:0000256" key="1">
    <source>
        <dbReference type="SAM" id="Phobius"/>
    </source>
</evidence>